<evidence type="ECO:0000256" key="12">
    <source>
        <dbReference type="ARBA" id="ARBA00022990"/>
    </source>
</evidence>
<dbReference type="SMART" id="SM00273">
    <property type="entry name" value="ENTH"/>
    <property type="match status" value="1"/>
</dbReference>
<keyword evidence="12" id="KW-0007">Acetylation</keyword>
<keyword evidence="25" id="KW-1185">Reference proteome</keyword>
<keyword evidence="8" id="KW-1017">Isopeptide bond</keyword>
<evidence type="ECO:0000256" key="8">
    <source>
        <dbReference type="ARBA" id="ARBA00022499"/>
    </source>
</evidence>
<keyword evidence="13" id="KW-0333">Golgi apparatus</keyword>
<comment type="similarity">
    <text evidence="6">Belongs to the PICALM/SNAP91 family.</text>
</comment>
<dbReference type="GO" id="GO:0005794">
    <property type="term" value="C:Golgi apparatus"/>
    <property type="evidence" value="ECO:0007669"/>
    <property type="project" value="UniProtKB-SubCell"/>
</dbReference>
<dbReference type="PANTHER" id="PTHR22951">
    <property type="entry name" value="CLATHRIN ASSEMBLY PROTEIN"/>
    <property type="match status" value="1"/>
</dbReference>
<dbReference type="InterPro" id="IPR011417">
    <property type="entry name" value="ANTH_dom"/>
</dbReference>
<dbReference type="FunFam" id="1.25.40.90:FF:000001">
    <property type="entry name" value="phosphatidylinositol-binding clathrin assembly protein-like isoform X1"/>
    <property type="match status" value="1"/>
</dbReference>
<evidence type="ECO:0000256" key="2">
    <source>
        <dbReference type="ARBA" id="ARBA00004132"/>
    </source>
</evidence>
<dbReference type="PANTHER" id="PTHR22951:SF16">
    <property type="entry name" value="PHOSPHATIDYLINOSITOL-BINDING CLATHRIN ASSEMBLY PROTEIN"/>
    <property type="match status" value="1"/>
</dbReference>
<evidence type="ECO:0000256" key="21">
    <source>
        <dbReference type="SAM" id="Coils"/>
    </source>
</evidence>
<accession>A0A3Q3QPT1</accession>
<comment type="subunit">
    <text evidence="19">Binds to clathrin; involves primarily the C-terminal sequences, but the full-length protein is required for full binding capacity. Binds phosphatidylinositol 4,5- bisphosphate. Interacts with PIMREG; this interaction may change the subcellular location into the nucleus. Interacts with AP2A1 (via its alpha-appendage domain). Interacts (via N-terminus) with VAMP2; VAMP3; VAMP7 and VAMP8 (Via N-terminus). Interacts with LC3/MAP1LC3A.</text>
</comment>
<evidence type="ECO:0000256" key="20">
    <source>
        <dbReference type="ARBA" id="ARBA00068054"/>
    </source>
</evidence>
<dbReference type="GO" id="GO:0048268">
    <property type="term" value="P:clathrin coat assembly"/>
    <property type="evidence" value="ECO:0007669"/>
    <property type="project" value="InterPro"/>
</dbReference>
<comment type="function">
    <text evidence="18">Cytoplasmic adapter protein that plays a critical role in clathrin-mediated endocytosis which is important in processes such as internalization of cell receptors, synaptic transmission or removal of apoptotic cells. Recruits AP-2 and attaches clathrin triskelions to the cytoplasmic side of plasma membrane leading to clathrin-coated vesicles (CCVs) assembly. Furthermore, regulates clathrin-coated vesicle size and maturation by directly sensing and driving membrane curvature. In addition to binding to clathrin, mediates the endocytosis of small R-SNARES (Soluble NSF Attachment Protein REceptors) between plasma membranes and endosomes including VAMP2, VAMP3, VAMP4, VAMP7 or VAMP8. In turn, PICALM-dependent SNARE endocytosis is required for the formation and maturation of autophagic precursors. Modulates thereby autophagy and the turnover of autophagy substrates such as MAPT/TAU or amyloid precursor protein cleaved C-terminal fragment (APP-CTF).</text>
</comment>
<dbReference type="SUPFAM" id="SSF48464">
    <property type="entry name" value="ENTH/VHS domain"/>
    <property type="match status" value="1"/>
</dbReference>
<feature type="coiled-coil region" evidence="21">
    <location>
        <begin position="321"/>
        <end position="348"/>
    </location>
</feature>
<organism evidence="24 25">
    <name type="scientific">Monopterus albus</name>
    <name type="common">Swamp eel</name>
    <dbReference type="NCBI Taxonomy" id="43700"/>
    <lineage>
        <taxon>Eukaryota</taxon>
        <taxon>Metazoa</taxon>
        <taxon>Chordata</taxon>
        <taxon>Craniata</taxon>
        <taxon>Vertebrata</taxon>
        <taxon>Euteleostomi</taxon>
        <taxon>Actinopterygii</taxon>
        <taxon>Neopterygii</taxon>
        <taxon>Teleostei</taxon>
        <taxon>Neoteleostei</taxon>
        <taxon>Acanthomorphata</taxon>
        <taxon>Anabantaria</taxon>
        <taxon>Synbranchiformes</taxon>
        <taxon>Synbranchidae</taxon>
        <taxon>Monopterus</taxon>
    </lineage>
</organism>
<keyword evidence="15" id="KW-0168">Coated pit</keyword>
<evidence type="ECO:0000256" key="16">
    <source>
        <dbReference type="ARBA" id="ARBA00023242"/>
    </source>
</evidence>
<dbReference type="InterPro" id="IPR008942">
    <property type="entry name" value="ENTH_VHS"/>
</dbReference>
<dbReference type="GO" id="GO:0016185">
    <property type="term" value="P:synaptic vesicle budding from presynaptic endocytic zone membrane"/>
    <property type="evidence" value="ECO:0007669"/>
    <property type="project" value="TreeGrafter"/>
</dbReference>
<dbReference type="GO" id="GO:0072583">
    <property type="term" value="P:clathrin-dependent endocytosis"/>
    <property type="evidence" value="ECO:0007669"/>
    <property type="project" value="InterPro"/>
</dbReference>
<sequence length="646" mass="70692">MSGQSITDRITAAQHSVTGSAVSKTVCKATTHEIMGPKKKHLDYLIHCTNEMNVNIPQLADSLFERTTNTSWVVVFKSLITTHHLMVYGNERFVQYLASRNTLFNLSNFLDKSGLQGYDMSTFIRRYSRYLNEKAVSYRQVAFDFTKVKRGVDGVMRTMNTEKLLKTIPIIQNQMDALLDFNVNANELTNGVINAAFMLLFKDSIRLFAAYNEGIINLLEKYFDMKKTQCKEGLDIYKKFLTRMTRISEFLKVAEQVGIDRGDIPDLSQAPSSLLEALEQHLASLEGKKVKDSTAASRASTLSNAVSSLASTGMSFTKVDEREKQAALEEEQARLKALKEQRLKELSKRPSFATTDTSPISTTGGTISTVPAIDLFSTPSCSNGAVKMESDFFDLQSTFPPSMQSGSTGLPVATAWADRYNPFTDTNSALSTNYKRTVWIEHSVSGYSTPQAPPQQSAVGLQVDFESVFGTKASLNSDDITGGILKPTLAGSNQPSCQQPEKLVSDDLDSSLANLVGNLGIGNGTMKNDIHWSQPGEKRMTGGTNWQPKVAPTTTWNPVSMPSSVMAFPATTPTGMMGYGMPPQMGSMGMMNPPTMMYTQPVMRPPNPFGSVSSAQPSAASSPSSQSPLRAPGQDPFAHLSLKDFL</sequence>
<evidence type="ECO:0000256" key="14">
    <source>
        <dbReference type="ARBA" id="ARBA00023136"/>
    </source>
</evidence>
<evidence type="ECO:0000256" key="18">
    <source>
        <dbReference type="ARBA" id="ARBA00055144"/>
    </source>
</evidence>
<evidence type="ECO:0000256" key="6">
    <source>
        <dbReference type="ARBA" id="ARBA00008011"/>
    </source>
</evidence>
<dbReference type="FunFam" id="1.20.58.150:FF:000001">
    <property type="entry name" value="phosphatidylinositol-binding clathrin assembly protein-like isoform X1"/>
    <property type="match status" value="1"/>
</dbReference>
<dbReference type="Gene3D" id="1.20.58.150">
    <property type="entry name" value="ANTH domain"/>
    <property type="match status" value="1"/>
</dbReference>
<dbReference type="GO" id="GO:0008021">
    <property type="term" value="C:synaptic vesicle"/>
    <property type="evidence" value="ECO:0007669"/>
    <property type="project" value="TreeGrafter"/>
</dbReference>
<feature type="domain" description="ENTH" evidence="23">
    <location>
        <begin position="14"/>
        <end position="145"/>
    </location>
</feature>
<keyword evidence="21" id="KW-0175">Coiled coil</keyword>
<dbReference type="GO" id="GO:0005905">
    <property type="term" value="C:clathrin-coated pit"/>
    <property type="evidence" value="ECO:0007669"/>
    <property type="project" value="UniProtKB-SubCell"/>
</dbReference>
<dbReference type="Gene3D" id="1.25.40.90">
    <property type="match status" value="1"/>
</dbReference>
<evidence type="ECO:0000256" key="1">
    <source>
        <dbReference type="ARBA" id="ARBA00004123"/>
    </source>
</evidence>
<evidence type="ECO:0000256" key="22">
    <source>
        <dbReference type="SAM" id="MobiDB-lite"/>
    </source>
</evidence>
<keyword evidence="10" id="KW-0254">Endocytosis</keyword>
<dbReference type="InterPro" id="IPR045192">
    <property type="entry name" value="AP180-like"/>
</dbReference>
<dbReference type="Proteomes" id="UP000261600">
    <property type="component" value="Unplaced"/>
</dbReference>
<dbReference type="GO" id="GO:0098894">
    <property type="term" value="C:extrinsic component of presynaptic endocytic zone membrane"/>
    <property type="evidence" value="ECO:0007669"/>
    <property type="project" value="TreeGrafter"/>
</dbReference>
<dbReference type="GO" id="GO:0032050">
    <property type="term" value="F:clathrin heavy chain binding"/>
    <property type="evidence" value="ECO:0007669"/>
    <property type="project" value="TreeGrafter"/>
</dbReference>
<protein>
    <recommendedName>
        <fullName evidence="20">Phosphatidylinositol-binding clathrin assembly protein</fullName>
    </recommendedName>
</protein>
<keyword evidence="9" id="KW-0597">Phosphoprotein</keyword>
<dbReference type="SUPFAM" id="SSF89009">
    <property type="entry name" value="GAT-like domain"/>
    <property type="match status" value="1"/>
</dbReference>
<reference evidence="24" key="1">
    <citation type="submission" date="2025-08" db="UniProtKB">
        <authorList>
            <consortium name="Ensembl"/>
        </authorList>
    </citation>
    <scope>IDENTIFICATION</scope>
</reference>
<dbReference type="GO" id="GO:0000149">
    <property type="term" value="F:SNARE binding"/>
    <property type="evidence" value="ECO:0007669"/>
    <property type="project" value="TreeGrafter"/>
</dbReference>
<evidence type="ECO:0000256" key="13">
    <source>
        <dbReference type="ARBA" id="ARBA00023034"/>
    </source>
</evidence>
<evidence type="ECO:0000256" key="19">
    <source>
        <dbReference type="ARBA" id="ARBA00061829"/>
    </source>
</evidence>
<keyword evidence="11" id="KW-0832">Ubl conjugation</keyword>
<evidence type="ECO:0000256" key="7">
    <source>
        <dbReference type="ARBA" id="ARBA00022475"/>
    </source>
</evidence>
<dbReference type="GO" id="GO:0005634">
    <property type="term" value="C:nucleus"/>
    <property type="evidence" value="ECO:0007669"/>
    <property type="project" value="UniProtKB-SubCell"/>
</dbReference>
<evidence type="ECO:0000313" key="24">
    <source>
        <dbReference type="Ensembl" id="ENSMALP00000017266.1"/>
    </source>
</evidence>
<evidence type="ECO:0000313" key="25">
    <source>
        <dbReference type="Proteomes" id="UP000261600"/>
    </source>
</evidence>
<dbReference type="AlphaFoldDB" id="A0A3Q3QPT1"/>
<evidence type="ECO:0000256" key="5">
    <source>
        <dbReference type="ARBA" id="ARBA00004600"/>
    </source>
</evidence>
<dbReference type="PROSITE" id="PS50942">
    <property type="entry name" value="ENTH"/>
    <property type="match status" value="1"/>
</dbReference>
<keyword evidence="17" id="KW-0968">Cytoplasmic vesicle</keyword>
<keyword evidence="7" id="KW-1003">Cell membrane</keyword>
<dbReference type="InterPro" id="IPR013809">
    <property type="entry name" value="ENTH"/>
</dbReference>
<dbReference type="Pfam" id="PF07651">
    <property type="entry name" value="ANTH"/>
    <property type="match status" value="1"/>
</dbReference>
<evidence type="ECO:0000256" key="4">
    <source>
        <dbReference type="ARBA" id="ARBA00004555"/>
    </source>
</evidence>
<dbReference type="Ensembl" id="ENSMALT00000017606.1">
    <property type="protein sequence ID" value="ENSMALP00000017266.1"/>
    <property type="gene ID" value="ENSMALG00000011924.1"/>
</dbReference>
<evidence type="ECO:0000256" key="3">
    <source>
        <dbReference type="ARBA" id="ARBA00004236"/>
    </source>
</evidence>
<evidence type="ECO:0000256" key="15">
    <source>
        <dbReference type="ARBA" id="ARBA00023176"/>
    </source>
</evidence>
<dbReference type="GO" id="GO:0005545">
    <property type="term" value="F:1-phosphatidylinositol binding"/>
    <property type="evidence" value="ECO:0007669"/>
    <property type="project" value="InterPro"/>
</dbReference>
<evidence type="ECO:0000256" key="10">
    <source>
        <dbReference type="ARBA" id="ARBA00022583"/>
    </source>
</evidence>
<dbReference type="GO" id="GO:0030136">
    <property type="term" value="C:clathrin-coated vesicle"/>
    <property type="evidence" value="ECO:0007669"/>
    <property type="project" value="UniProtKB-SubCell"/>
</dbReference>
<evidence type="ECO:0000256" key="17">
    <source>
        <dbReference type="ARBA" id="ARBA00023329"/>
    </source>
</evidence>
<dbReference type="InterPro" id="IPR014712">
    <property type="entry name" value="ANTH_dom_sf"/>
</dbReference>
<comment type="subcellular location">
    <subcellularLocation>
        <location evidence="3">Cell membrane</location>
    </subcellularLocation>
    <subcellularLocation>
        <location evidence="2">Cytoplasmic vesicle</location>
        <location evidence="2">Clathrin-coated vesicle</location>
    </subcellularLocation>
    <subcellularLocation>
        <location evidence="4">Golgi apparatus</location>
    </subcellularLocation>
    <subcellularLocation>
        <location evidence="5">Membrane</location>
        <location evidence="5">Clathrin-coated pit</location>
    </subcellularLocation>
    <subcellularLocation>
        <location evidence="1">Nucleus</location>
    </subcellularLocation>
</comment>
<reference evidence="24" key="2">
    <citation type="submission" date="2025-09" db="UniProtKB">
        <authorList>
            <consortium name="Ensembl"/>
        </authorList>
    </citation>
    <scope>IDENTIFICATION</scope>
</reference>
<keyword evidence="14" id="KW-0472">Membrane</keyword>
<dbReference type="CDD" id="cd16985">
    <property type="entry name" value="ANTH_N_AP180"/>
    <property type="match status" value="1"/>
</dbReference>
<name>A0A3Q3QPT1_MONAL</name>
<proteinExistence type="inferred from homology"/>
<evidence type="ECO:0000256" key="11">
    <source>
        <dbReference type="ARBA" id="ARBA00022843"/>
    </source>
</evidence>
<evidence type="ECO:0000256" key="9">
    <source>
        <dbReference type="ARBA" id="ARBA00022553"/>
    </source>
</evidence>
<feature type="compositionally biased region" description="Low complexity" evidence="22">
    <location>
        <begin position="613"/>
        <end position="628"/>
    </location>
</feature>
<dbReference type="GO" id="GO:0005546">
    <property type="term" value="F:phosphatidylinositol-4,5-bisphosphate binding"/>
    <property type="evidence" value="ECO:0007669"/>
    <property type="project" value="TreeGrafter"/>
</dbReference>
<feature type="region of interest" description="Disordered" evidence="22">
    <location>
        <begin position="601"/>
        <end position="646"/>
    </location>
</feature>
<evidence type="ECO:0000259" key="23">
    <source>
        <dbReference type="PROSITE" id="PS50942"/>
    </source>
</evidence>
<keyword evidence="16" id="KW-0539">Nucleus</keyword>